<dbReference type="PaxDb" id="4097-A0A1S4BZP6"/>
<dbReference type="RefSeq" id="XP_016494377.1">
    <property type="nucleotide sequence ID" value="XM_016638891.1"/>
</dbReference>
<dbReference type="PANTHER" id="PTHR33240">
    <property type="entry name" value="OS08G0508500 PROTEIN"/>
    <property type="match status" value="1"/>
</dbReference>
<protein>
    <submittedName>
        <fullName evidence="1">Uncharacterized protein</fullName>
    </submittedName>
</protein>
<dbReference type="OrthoDB" id="1752268at2759"/>
<accession>A0A1S4BZP6</accession>
<name>A0A1S4BZP6_TOBAC</name>
<dbReference type="KEGG" id="nta:107813605"/>
<evidence type="ECO:0000313" key="1">
    <source>
        <dbReference type="RefSeq" id="XP_016494377.1"/>
    </source>
</evidence>
<dbReference type="OMA" id="PACTIQI"/>
<gene>
    <name evidence="1" type="primary">LOC107813605</name>
</gene>
<sequence length="223" mass="25052">MHPLLFAHNFCVSPSEIVYALEKLGTKVQWPQKMKSDPSIRRSNVLCEFHQERGHKTDDCIGLRQEVVRMLNQGYLKELLSDRGRANFARGLGQPQGPPKPPSPACTIQIIIGGSNDMIINHVKFTTTHKLKRIVAHERYDDLEDSIIFNKSDIDGLSFPHYDALVITLRIADTDVKRVMVDDGSGTLERTSGEIMLPVMAGGFTLEMTFHVMNQETAYNAIS</sequence>
<reference evidence="1" key="1">
    <citation type="submission" date="2025-08" db="UniProtKB">
        <authorList>
            <consortium name="RefSeq"/>
        </authorList>
    </citation>
    <scope>IDENTIFICATION</scope>
</reference>
<dbReference type="PANTHER" id="PTHR33240:SF8">
    <property type="entry name" value="OS03G0439900 PROTEIN"/>
    <property type="match status" value="1"/>
</dbReference>
<dbReference type="AlphaFoldDB" id="A0A1S4BZP6"/>
<proteinExistence type="predicted"/>
<organism evidence="1">
    <name type="scientific">Nicotiana tabacum</name>
    <name type="common">Common tobacco</name>
    <dbReference type="NCBI Taxonomy" id="4097"/>
    <lineage>
        <taxon>Eukaryota</taxon>
        <taxon>Viridiplantae</taxon>
        <taxon>Streptophyta</taxon>
        <taxon>Embryophyta</taxon>
        <taxon>Tracheophyta</taxon>
        <taxon>Spermatophyta</taxon>
        <taxon>Magnoliopsida</taxon>
        <taxon>eudicotyledons</taxon>
        <taxon>Gunneridae</taxon>
        <taxon>Pentapetalae</taxon>
        <taxon>asterids</taxon>
        <taxon>lamiids</taxon>
        <taxon>Solanales</taxon>
        <taxon>Solanaceae</taxon>
        <taxon>Nicotianoideae</taxon>
        <taxon>Nicotianeae</taxon>
        <taxon>Nicotiana</taxon>
    </lineage>
</organism>